<accession>A0A1E3QZN4</accession>
<dbReference type="RefSeq" id="XP_018987870.1">
    <property type="nucleotide sequence ID" value="XM_019127466.1"/>
</dbReference>
<dbReference type="PANTHER" id="PTHR43448:SF2">
    <property type="entry name" value="PROTOHEME IX FARNESYLTRANSFERASE, MITOCHONDRIAL"/>
    <property type="match status" value="1"/>
</dbReference>
<dbReference type="FunFam" id="1.10.357.140:FF:000004">
    <property type="entry name" value="Protoheme IX farnesyltransferase, mitochondrial"/>
    <property type="match status" value="1"/>
</dbReference>
<dbReference type="GeneID" id="30145319"/>
<feature type="transmembrane region" description="Helical" evidence="12">
    <location>
        <begin position="368"/>
        <end position="388"/>
    </location>
</feature>
<dbReference type="CDD" id="cd13957">
    <property type="entry name" value="PT_UbiA_Cox10"/>
    <property type="match status" value="1"/>
</dbReference>
<evidence type="ECO:0000256" key="10">
    <source>
        <dbReference type="ARBA" id="ARBA00023136"/>
    </source>
</evidence>
<dbReference type="PANTHER" id="PTHR43448">
    <property type="entry name" value="PROTOHEME IX FARNESYLTRANSFERASE, MITOCHONDRIAL"/>
    <property type="match status" value="1"/>
</dbReference>
<evidence type="ECO:0000256" key="5">
    <source>
        <dbReference type="ARBA" id="ARBA00022692"/>
    </source>
</evidence>
<feature type="transmembrane region" description="Helical" evidence="12">
    <location>
        <begin position="415"/>
        <end position="433"/>
    </location>
</feature>
<keyword evidence="8" id="KW-0496">Mitochondrion</keyword>
<evidence type="ECO:0000256" key="7">
    <source>
        <dbReference type="ARBA" id="ARBA00022989"/>
    </source>
</evidence>
<evidence type="ECO:0000256" key="9">
    <source>
        <dbReference type="ARBA" id="ARBA00023133"/>
    </source>
</evidence>
<feature type="transmembrane region" description="Helical" evidence="12">
    <location>
        <begin position="238"/>
        <end position="261"/>
    </location>
</feature>
<dbReference type="PROSITE" id="PS00943">
    <property type="entry name" value="UBIA"/>
    <property type="match status" value="1"/>
</dbReference>
<sequence length="454" mass="50718">MRFEINANNIVAPISKNITYVPTLQPESNCQHHQCTMMLPRAPYLTLSRRLVWSKGPLISKSAMPNLGVFSVSSNWSAAYSTPKAEMSKTPDESYMNEVAKKVLSCSSTKTPFVVTPVDRTKRTEKPGAKSWMSKDELRKIAHPYWVLTKPRLTALVMLSSICSYALSPCTVTLPELLFLTVGTTLASGAANAINMGREPEFDGKMTRTMARPVVRGLVSPANAFRYAAVSGTLGVSLLYFGVNPTVAALGGLNIILYSWIYTSLKRRHIINTWVGALVGAIPPLMGWAASSSLAHPGAWVLAGLLYAWQFPHFNALSHNVREEYHKAGYKMAAYENPTLNARVGFRYALLMFPLCFGLSYYEVCDWVFPFDSALLNGWLAFWAYKFWWQQKQNYAKGSPTAEGMQLANIYAKKMFWGSVWHLPGILVLAMLHKKGQWDRFLDFGGNKDRLQPA</sequence>
<keyword evidence="5 12" id="KW-0812">Transmembrane</keyword>
<proteinExistence type="inferred from homology"/>
<dbReference type="OrthoDB" id="5211at2759"/>
<reference evidence="14" key="1">
    <citation type="submission" date="2016-05" db="EMBL/GenBank/DDBJ databases">
        <title>Comparative genomics of biotechnologically important yeasts.</title>
        <authorList>
            <consortium name="DOE Joint Genome Institute"/>
            <person name="Riley R."/>
            <person name="Haridas S."/>
            <person name="Wolfe K.H."/>
            <person name="Lopes M.R."/>
            <person name="Hittinger C.T."/>
            <person name="Goker M."/>
            <person name="Salamov A."/>
            <person name="Wisecaver J."/>
            <person name="Long T.M."/>
            <person name="Aerts A.L."/>
            <person name="Barry K."/>
            <person name="Choi C."/>
            <person name="Clum A."/>
            <person name="Coughlan A.Y."/>
            <person name="Deshpande S."/>
            <person name="Douglass A.P."/>
            <person name="Hanson S.J."/>
            <person name="Klenk H.-P."/>
            <person name="Labutti K."/>
            <person name="Lapidus A."/>
            <person name="Lindquist E."/>
            <person name="Lipzen A."/>
            <person name="Meier-Kolthoff J.P."/>
            <person name="Ohm R.A."/>
            <person name="Otillar R.P."/>
            <person name="Pangilinan J."/>
            <person name="Peng Y."/>
            <person name="Rokas A."/>
            <person name="Rosa C.A."/>
            <person name="Scheuner C."/>
            <person name="Sibirny A.A."/>
            <person name="Slot J.C."/>
            <person name="Stielow J.B."/>
            <person name="Sun H."/>
            <person name="Kurtzman C.P."/>
            <person name="Blackwell M."/>
            <person name="Grigoriev I.V."/>
            <person name="Jeffries T.W."/>
        </authorList>
    </citation>
    <scope>NUCLEOTIDE SEQUENCE [LARGE SCALE GENOMIC DNA]</scope>
    <source>
        <strain evidence="14">NRRL Y-12698</strain>
    </source>
</reference>
<dbReference type="InterPro" id="IPR000537">
    <property type="entry name" value="UbiA_prenyltransferase"/>
</dbReference>
<dbReference type="Gene3D" id="1.10.357.140">
    <property type="entry name" value="UbiA prenyltransferase"/>
    <property type="match status" value="1"/>
</dbReference>
<evidence type="ECO:0000313" key="13">
    <source>
        <dbReference type="EMBL" id="ODQ82542.1"/>
    </source>
</evidence>
<dbReference type="InterPro" id="IPR006369">
    <property type="entry name" value="Protohaem_IX_farnesylTrfase"/>
</dbReference>
<protein>
    <recommendedName>
        <fullName evidence="3">Protoheme IX farnesyltransferase, mitochondrial</fullName>
    </recommendedName>
    <alternativeName>
        <fullName evidence="11">Heme O synthase</fullName>
    </alternativeName>
</protein>
<dbReference type="Proteomes" id="UP000094336">
    <property type="component" value="Unassembled WGS sequence"/>
</dbReference>
<dbReference type="STRING" id="984486.A0A1E3QZN4"/>
<dbReference type="AlphaFoldDB" id="A0A1E3QZN4"/>
<evidence type="ECO:0000256" key="2">
    <source>
        <dbReference type="ARBA" id="ARBA00005985"/>
    </source>
</evidence>
<dbReference type="Pfam" id="PF01040">
    <property type="entry name" value="UbiA"/>
    <property type="match status" value="1"/>
</dbReference>
<keyword evidence="14" id="KW-1185">Reference proteome</keyword>
<dbReference type="GO" id="GO:0008495">
    <property type="term" value="F:protoheme IX farnesyltransferase activity"/>
    <property type="evidence" value="ECO:0007669"/>
    <property type="project" value="InterPro"/>
</dbReference>
<comment type="subcellular location">
    <subcellularLocation>
        <location evidence="1">Mitochondrion membrane</location>
        <topology evidence="1">Multi-pass membrane protein</topology>
    </subcellularLocation>
</comment>
<keyword evidence="10 12" id="KW-0472">Membrane</keyword>
<evidence type="ECO:0000313" key="14">
    <source>
        <dbReference type="Proteomes" id="UP000094336"/>
    </source>
</evidence>
<evidence type="ECO:0000256" key="8">
    <source>
        <dbReference type="ARBA" id="ARBA00023128"/>
    </source>
</evidence>
<evidence type="ECO:0000256" key="11">
    <source>
        <dbReference type="ARBA" id="ARBA00030253"/>
    </source>
</evidence>
<dbReference type="GO" id="GO:0006784">
    <property type="term" value="P:heme A biosynthetic process"/>
    <property type="evidence" value="ECO:0007669"/>
    <property type="project" value="EnsemblFungi"/>
</dbReference>
<dbReference type="GO" id="GO:0031966">
    <property type="term" value="C:mitochondrial membrane"/>
    <property type="evidence" value="ECO:0007669"/>
    <property type="project" value="UniProtKB-SubCell"/>
</dbReference>
<keyword evidence="9" id="KW-0350">Heme biosynthesis</keyword>
<evidence type="ECO:0000256" key="4">
    <source>
        <dbReference type="ARBA" id="ARBA00022679"/>
    </source>
</evidence>
<comment type="similarity">
    <text evidence="2">Belongs to the UbiA prenyltransferase family.</text>
</comment>
<dbReference type="InterPro" id="IPR030470">
    <property type="entry name" value="UbiA_prenylTrfase_CS"/>
</dbReference>
<feature type="transmembrane region" description="Helical" evidence="12">
    <location>
        <begin position="344"/>
        <end position="362"/>
    </location>
</feature>
<keyword evidence="7 12" id="KW-1133">Transmembrane helix</keyword>
<organism evidence="13 14">
    <name type="scientific">Babjeviella inositovora NRRL Y-12698</name>
    <dbReference type="NCBI Taxonomy" id="984486"/>
    <lineage>
        <taxon>Eukaryota</taxon>
        <taxon>Fungi</taxon>
        <taxon>Dikarya</taxon>
        <taxon>Ascomycota</taxon>
        <taxon>Saccharomycotina</taxon>
        <taxon>Pichiomycetes</taxon>
        <taxon>Serinales incertae sedis</taxon>
        <taxon>Babjeviella</taxon>
    </lineage>
</organism>
<feature type="transmembrane region" description="Helical" evidence="12">
    <location>
        <begin position="273"/>
        <end position="291"/>
    </location>
</feature>
<dbReference type="InterPro" id="IPR044878">
    <property type="entry name" value="UbiA_sf"/>
</dbReference>
<name>A0A1E3QZN4_9ASCO</name>
<keyword evidence="4" id="KW-0808">Transferase</keyword>
<evidence type="ECO:0000256" key="1">
    <source>
        <dbReference type="ARBA" id="ARBA00004225"/>
    </source>
</evidence>
<keyword evidence="6" id="KW-0809">Transit peptide</keyword>
<dbReference type="EMBL" id="KV454426">
    <property type="protein sequence ID" value="ODQ82542.1"/>
    <property type="molecule type" value="Genomic_DNA"/>
</dbReference>
<dbReference type="NCBIfam" id="TIGR01473">
    <property type="entry name" value="cyoE_ctaB"/>
    <property type="match status" value="1"/>
</dbReference>
<feature type="transmembrane region" description="Helical" evidence="12">
    <location>
        <begin position="297"/>
        <end position="317"/>
    </location>
</feature>
<evidence type="ECO:0000256" key="3">
    <source>
        <dbReference type="ARBA" id="ARBA00016335"/>
    </source>
</evidence>
<evidence type="ECO:0000256" key="6">
    <source>
        <dbReference type="ARBA" id="ARBA00022946"/>
    </source>
</evidence>
<gene>
    <name evidence="13" type="ORF">BABINDRAFT_159108</name>
</gene>
<evidence type="ECO:0000256" key="12">
    <source>
        <dbReference type="SAM" id="Phobius"/>
    </source>
</evidence>